<keyword evidence="2 4" id="KW-0378">Hydrolase</keyword>
<dbReference type="InterPro" id="IPR051801">
    <property type="entry name" value="GH28_Enzymes"/>
</dbReference>
<dbReference type="STRING" id="105231.A0A1Y1IK33"/>
<keyword evidence="6" id="KW-1185">Reference proteome</keyword>
<dbReference type="InterPro" id="IPR000743">
    <property type="entry name" value="Glyco_hydro_28"/>
</dbReference>
<dbReference type="EMBL" id="DF237428">
    <property type="protein sequence ID" value="GAQ89007.1"/>
    <property type="molecule type" value="Genomic_DNA"/>
</dbReference>
<evidence type="ECO:0000256" key="4">
    <source>
        <dbReference type="RuleBase" id="RU361169"/>
    </source>
</evidence>
<evidence type="ECO:0000313" key="5">
    <source>
        <dbReference type="EMBL" id="GAQ89007.1"/>
    </source>
</evidence>
<dbReference type="Proteomes" id="UP000054558">
    <property type="component" value="Unassembled WGS sequence"/>
</dbReference>
<sequence>MQAAIDACFESGGGRLVIPSGMKILTGTLWLKSNIELHLEEEAVIVGGTQREDYHPSERELWYVIAARNASNVSITGPGEINGQAHSFVLEYREEKNVMLSWNRRSDNCNEEDQEQCRPRLVGFIDCANVTVKDVHLTEPAFWCLHIVRCDTTTVRNVTIYGDFNIPNNDAIDVDGSNNTVVEGCHISTGDDGVCAKTKAGPTFNLSASNCWIRSKSSAVKIGSEVRYDMANLSFVNMTIVASHRGIAIQARDAGNVSDVSFVNVSISTRYYDPSWWGRAEPIYITSVPRRETTVRGALRNVTVTNVTARSENGIVIAGCPGHEIEQLRLENISIEIGKWSQYPGGLLDYRPGYRGLVPHRTVGVFAEHVAQLGFKSVRIEWGSQPQLDWGMLIDMTPGTVKEVTFDGFSSSQPSAYEKHRETRGDSGIISLFQTS</sequence>
<dbReference type="SUPFAM" id="SSF51126">
    <property type="entry name" value="Pectin lyase-like"/>
    <property type="match status" value="1"/>
</dbReference>
<dbReference type="AlphaFoldDB" id="A0A1Y1IK33"/>
<dbReference type="GO" id="GO:0005975">
    <property type="term" value="P:carbohydrate metabolic process"/>
    <property type="evidence" value="ECO:0007669"/>
    <property type="project" value="InterPro"/>
</dbReference>
<organism evidence="5 6">
    <name type="scientific">Klebsormidium nitens</name>
    <name type="common">Green alga</name>
    <name type="synonym">Ulothrix nitens</name>
    <dbReference type="NCBI Taxonomy" id="105231"/>
    <lineage>
        <taxon>Eukaryota</taxon>
        <taxon>Viridiplantae</taxon>
        <taxon>Streptophyta</taxon>
        <taxon>Klebsormidiophyceae</taxon>
        <taxon>Klebsormidiales</taxon>
        <taxon>Klebsormidiaceae</taxon>
        <taxon>Klebsormidium</taxon>
    </lineage>
</organism>
<dbReference type="SMART" id="SM00710">
    <property type="entry name" value="PbH1"/>
    <property type="match status" value="5"/>
</dbReference>
<dbReference type="InterPro" id="IPR011050">
    <property type="entry name" value="Pectin_lyase_fold/virulence"/>
</dbReference>
<reference evidence="5 6" key="1">
    <citation type="journal article" date="2014" name="Nat. Commun.">
        <title>Klebsormidium flaccidum genome reveals primary factors for plant terrestrial adaptation.</title>
        <authorList>
            <person name="Hori K."/>
            <person name="Maruyama F."/>
            <person name="Fujisawa T."/>
            <person name="Togashi T."/>
            <person name="Yamamoto N."/>
            <person name="Seo M."/>
            <person name="Sato S."/>
            <person name="Yamada T."/>
            <person name="Mori H."/>
            <person name="Tajima N."/>
            <person name="Moriyama T."/>
            <person name="Ikeuchi M."/>
            <person name="Watanabe M."/>
            <person name="Wada H."/>
            <person name="Kobayashi K."/>
            <person name="Saito M."/>
            <person name="Masuda T."/>
            <person name="Sasaki-Sekimoto Y."/>
            <person name="Mashiguchi K."/>
            <person name="Awai K."/>
            <person name="Shimojima M."/>
            <person name="Masuda S."/>
            <person name="Iwai M."/>
            <person name="Nobusawa T."/>
            <person name="Narise T."/>
            <person name="Kondo S."/>
            <person name="Saito H."/>
            <person name="Sato R."/>
            <person name="Murakawa M."/>
            <person name="Ihara Y."/>
            <person name="Oshima-Yamada Y."/>
            <person name="Ohtaka K."/>
            <person name="Satoh M."/>
            <person name="Sonobe K."/>
            <person name="Ishii M."/>
            <person name="Ohtani R."/>
            <person name="Kanamori-Sato M."/>
            <person name="Honoki R."/>
            <person name="Miyazaki D."/>
            <person name="Mochizuki H."/>
            <person name="Umetsu J."/>
            <person name="Higashi K."/>
            <person name="Shibata D."/>
            <person name="Kamiya Y."/>
            <person name="Sato N."/>
            <person name="Nakamura Y."/>
            <person name="Tabata S."/>
            <person name="Ida S."/>
            <person name="Kurokawa K."/>
            <person name="Ohta H."/>
        </authorList>
    </citation>
    <scope>NUCLEOTIDE SEQUENCE [LARGE SCALE GENOMIC DNA]</scope>
    <source>
        <strain evidence="5 6">NIES-2285</strain>
    </source>
</reference>
<dbReference type="OMA" id="PCHWGKA"/>
<dbReference type="InterPro" id="IPR012334">
    <property type="entry name" value="Pectin_lyas_fold"/>
</dbReference>
<dbReference type="OrthoDB" id="187139at2759"/>
<dbReference type="PANTHER" id="PTHR31339:SF0">
    <property type="entry name" value="PECTIN LYASE-LIKE SUPERFAMILY PROTEIN"/>
    <property type="match status" value="1"/>
</dbReference>
<keyword evidence="3 4" id="KW-0326">Glycosidase</keyword>
<dbReference type="Pfam" id="PF00295">
    <property type="entry name" value="Glyco_hydro_28"/>
    <property type="match status" value="1"/>
</dbReference>
<gene>
    <name evidence="5" type="ORF">KFL_004790010</name>
</gene>
<dbReference type="InterPro" id="IPR006626">
    <property type="entry name" value="PbH1"/>
</dbReference>
<evidence type="ECO:0000256" key="1">
    <source>
        <dbReference type="ARBA" id="ARBA00008834"/>
    </source>
</evidence>
<protein>
    <submittedName>
        <fullName evidence="5">Polygalacturonase</fullName>
    </submittedName>
</protein>
<dbReference type="PANTHER" id="PTHR31339">
    <property type="entry name" value="PECTIN LYASE-RELATED"/>
    <property type="match status" value="1"/>
</dbReference>
<accession>A0A1Y1IK33</accession>
<evidence type="ECO:0000256" key="2">
    <source>
        <dbReference type="ARBA" id="ARBA00022801"/>
    </source>
</evidence>
<dbReference type="Gene3D" id="2.160.20.10">
    <property type="entry name" value="Single-stranded right-handed beta-helix, Pectin lyase-like"/>
    <property type="match status" value="1"/>
</dbReference>
<comment type="similarity">
    <text evidence="1 4">Belongs to the glycosyl hydrolase 28 family.</text>
</comment>
<evidence type="ECO:0000256" key="3">
    <source>
        <dbReference type="ARBA" id="ARBA00023295"/>
    </source>
</evidence>
<name>A0A1Y1IK33_KLENI</name>
<proteinExistence type="inferred from homology"/>
<evidence type="ECO:0000313" key="6">
    <source>
        <dbReference type="Proteomes" id="UP000054558"/>
    </source>
</evidence>
<dbReference type="GO" id="GO:0004650">
    <property type="term" value="F:polygalacturonase activity"/>
    <property type="evidence" value="ECO:0007669"/>
    <property type="project" value="InterPro"/>
</dbReference>